<dbReference type="FunFam" id="1.20.1640.10:FF:000013">
    <property type="entry name" value="PaTched Related family"/>
    <property type="match status" value="1"/>
</dbReference>
<dbReference type="Gene3D" id="1.20.1640.10">
    <property type="entry name" value="Multidrug efflux transporter AcrB transmembrane domain"/>
    <property type="match status" value="2"/>
</dbReference>
<feature type="domain" description="SSD" evidence="10">
    <location>
        <begin position="376"/>
        <end position="507"/>
    </location>
</feature>
<dbReference type="PANTHER" id="PTHR10796">
    <property type="entry name" value="PATCHED-RELATED"/>
    <property type="match status" value="1"/>
</dbReference>
<dbReference type="Proteomes" id="UP000024635">
    <property type="component" value="Unassembled WGS sequence"/>
</dbReference>
<evidence type="ECO:0000256" key="2">
    <source>
        <dbReference type="ARBA" id="ARBA00005585"/>
    </source>
</evidence>
<feature type="region of interest" description="Disordered" evidence="8">
    <location>
        <begin position="1"/>
        <end position="36"/>
    </location>
</feature>
<feature type="transmembrane region" description="Helical" evidence="9">
    <location>
        <begin position="781"/>
        <end position="802"/>
    </location>
</feature>
<keyword evidence="12" id="KW-1185">Reference proteome</keyword>
<evidence type="ECO:0000256" key="9">
    <source>
        <dbReference type="SAM" id="Phobius"/>
    </source>
</evidence>
<protein>
    <recommendedName>
        <fullName evidence="10">SSD domain-containing protein</fullName>
    </recommendedName>
</protein>
<evidence type="ECO:0000313" key="12">
    <source>
        <dbReference type="Proteomes" id="UP000024635"/>
    </source>
</evidence>
<dbReference type="SUPFAM" id="SSF82866">
    <property type="entry name" value="Multidrug efflux transporter AcrB transmembrane domain"/>
    <property type="match status" value="2"/>
</dbReference>
<feature type="transmembrane region" description="Helical" evidence="9">
    <location>
        <begin position="892"/>
        <end position="916"/>
    </location>
</feature>
<feature type="transmembrane region" description="Helical" evidence="9">
    <location>
        <begin position="809"/>
        <end position="830"/>
    </location>
</feature>
<dbReference type="InterPro" id="IPR003392">
    <property type="entry name" value="PTHD_SSD"/>
</dbReference>
<keyword evidence="6 9" id="KW-0472">Membrane</keyword>
<feature type="transmembrane region" description="Helical" evidence="9">
    <location>
        <begin position="73"/>
        <end position="91"/>
    </location>
</feature>
<organism evidence="11 12">
    <name type="scientific">Ancylostoma ceylanicum</name>
    <dbReference type="NCBI Taxonomy" id="53326"/>
    <lineage>
        <taxon>Eukaryota</taxon>
        <taxon>Metazoa</taxon>
        <taxon>Ecdysozoa</taxon>
        <taxon>Nematoda</taxon>
        <taxon>Chromadorea</taxon>
        <taxon>Rhabditida</taxon>
        <taxon>Rhabditina</taxon>
        <taxon>Rhabditomorpha</taxon>
        <taxon>Strongyloidea</taxon>
        <taxon>Ancylostomatidae</taxon>
        <taxon>Ancylostomatinae</taxon>
        <taxon>Ancylostoma</taxon>
    </lineage>
</organism>
<evidence type="ECO:0000256" key="5">
    <source>
        <dbReference type="ARBA" id="ARBA00022989"/>
    </source>
</evidence>
<feature type="transmembrane region" description="Helical" evidence="9">
    <location>
        <begin position="755"/>
        <end position="775"/>
    </location>
</feature>
<feature type="transmembrane region" description="Helical" evidence="9">
    <location>
        <begin position="46"/>
        <end position="67"/>
    </location>
</feature>
<dbReference type="PANTHER" id="PTHR10796:SF90">
    <property type="entry name" value="SSD DOMAIN-CONTAINING PROTEIN"/>
    <property type="match status" value="1"/>
</dbReference>
<feature type="transmembrane region" description="Helical" evidence="9">
    <location>
        <begin position="549"/>
        <end position="572"/>
    </location>
</feature>
<dbReference type="PROSITE" id="PS50156">
    <property type="entry name" value="SSD"/>
    <property type="match status" value="1"/>
</dbReference>
<evidence type="ECO:0000259" key="10">
    <source>
        <dbReference type="PROSITE" id="PS50156"/>
    </source>
</evidence>
<dbReference type="GO" id="GO:0006897">
    <property type="term" value="P:endocytosis"/>
    <property type="evidence" value="ECO:0007669"/>
    <property type="project" value="TreeGrafter"/>
</dbReference>
<evidence type="ECO:0000256" key="7">
    <source>
        <dbReference type="ARBA" id="ARBA00023180"/>
    </source>
</evidence>
<dbReference type="GO" id="GO:0018996">
    <property type="term" value="P:molting cycle, collagen and cuticulin-based cuticle"/>
    <property type="evidence" value="ECO:0007669"/>
    <property type="project" value="TreeGrafter"/>
</dbReference>
<dbReference type="InterPro" id="IPR000731">
    <property type="entry name" value="SSD"/>
</dbReference>
<keyword evidence="3" id="KW-1003">Cell membrane</keyword>
<dbReference type="GO" id="GO:0005886">
    <property type="term" value="C:plasma membrane"/>
    <property type="evidence" value="ECO:0007669"/>
    <property type="project" value="UniProtKB-SubCell"/>
</dbReference>
<feature type="transmembrane region" description="Helical" evidence="9">
    <location>
        <begin position="376"/>
        <end position="399"/>
    </location>
</feature>
<accession>A0A016WD21</accession>
<comment type="caution">
    <text evidence="11">The sequence shown here is derived from an EMBL/GenBank/DDBJ whole genome shotgun (WGS) entry which is preliminary data.</text>
</comment>
<dbReference type="GO" id="GO:0030659">
    <property type="term" value="C:cytoplasmic vesicle membrane"/>
    <property type="evidence" value="ECO:0007669"/>
    <property type="project" value="TreeGrafter"/>
</dbReference>
<comment type="similarity">
    <text evidence="2">Belongs to the patched family.</text>
</comment>
<dbReference type="AlphaFoldDB" id="A0A016WD21"/>
<feature type="transmembrane region" description="Helical" evidence="9">
    <location>
        <begin position="864"/>
        <end position="885"/>
    </location>
</feature>
<evidence type="ECO:0000256" key="6">
    <source>
        <dbReference type="ARBA" id="ARBA00023136"/>
    </source>
</evidence>
<name>A0A016WD21_9BILA</name>
<evidence type="ECO:0000256" key="4">
    <source>
        <dbReference type="ARBA" id="ARBA00022692"/>
    </source>
</evidence>
<dbReference type="Pfam" id="PF02460">
    <property type="entry name" value="Patched"/>
    <property type="match status" value="1"/>
</dbReference>
<dbReference type="EMBL" id="JARK01000444">
    <property type="protein sequence ID" value="EYC36908.1"/>
    <property type="molecule type" value="Genomic_DNA"/>
</dbReference>
<evidence type="ECO:0000256" key="1">
    <source>
        <dbReference type="ARBA" id="ARBA00004651"/>
    </source>
</evidence>
<evidence type="ECO:0000256" key="8">
    <source>
        <dbReference type="SAM" id="MobiDB-lite"/>
    </source>
</evidence>
<gene>
    <name evidence="11" type="primary">Acey_s0844.g2647</name>
    <name evidence="11" type="ORF">Y032_0844g2647</name>
</gene>
<keyword evidence="5 9" id="KW-1133">Transmembrane helix</keyword>
<feature type="transmembrane region" description="Helical" evidence="9">
    <location>
        <begin position="347"/>
        <end position="370"/>
    </location>
</feature>
<keyword evidence="4 9" id="KW-0812">Transmembrane</keyword>
<reference evidence="12" key="1">
    <citation type="journal article" date="2015" name="Nat. Genet.">
        <title>The genome and transcriptome of the zoonotic hookworm Ancylostoma ceylanicum identify infection-specific gene families.</title>
        <authorList>
            <person name="Schwarz E.M."/>
            <person name="Hu Y."/>
            <person name="Antoshechkin I."/>
            <person name="Miller M.M."/>
            <person name="Sternberg P.W."/>
            <person name="Aroian R.V."/>
        </authorList>
    </citation>
    <scope>NUCLEOTIDE SEQUENCE</scope>
    <source>
        <strain evidence="12">HY135</strain>
    </source>
</reference>
<evidence type="ECO:0000313" key="11">
    <source>
        <dbReference type="EMBL" id="EYC36908.1"/>
    </source>
</evidence>
<sequence>MNSSDDSVEAFLSSNRTSDDAKFKKPIKNRGNFPQRNRREGKLSLFWSKMQQFVTLRVIFYTFGLYVGEYPRLFLLLATLMSLTSFGMWNLTLQDSIQEGYTALDARSRYEFAVMRQFSGGNSAGIMKVIVVLMAKDGGSMHRKAHFDEAEHIVNGIYNLTVKSGERRMEYRRLCEPYCGSSKKLFFSFKKYFDITYKSAVKHHYYSDSYNLSYPFGSIWGVRIPLEKALYGVRLVNSSKSAHKATNGSRWKRWFFSERIPIDPNKTIESQITNMEHVSLMVLFLYGNKSTPTKTADLTSWELGMYEWSKQVNKGEYRNYSLIKLLVFGTEILNMEINTSNRKLSPYFGAGFSSMIGFVALCVFSSAYYYDALDLGKILVGIGATLCPLLAITSTYGVLSLMGSRINSLLFVMPFLIMGVGVDAAFLMVNSWQKLTLRDYSNSERLGLVYEAAMPSISITSVTNVLSFTIGAITPTPEVRVFCFGTATSMGLTYVYQLILFGPVLSLAAGCEKKSHRETKDDEGGWRKAIEATSQSLLSVHSKIVRNKYVAVFILAATFLYWGFAISGVLGLEPRLDATKILPKDSLLHEANSILTDSVWREHLAPSFYVNIRFNMTDQRIVHQFWDMLKELESLPNCRGHASSYVWFRNFVQKSNRTKEIYPYNAQINPEGLNDFLRNDEYHFENSLKLSNNSGNLTIEAFFFNVAYTNVINWDIRIGLMTQWREITDRYPALNTTVYESGAMFVDQMLSLKRVTLQTALLTFLSMTAVCAIFMRNPCTVATASVSIASISTGVIGIMSKLHFELDPIVMASLLMTIGMSVDYIAHVAYHFQLDSKTELVNGSTVQTAFEDAEEKLEHTMRAVAWPMAQAGLSTVCCVLPLLFVATYASSVFVTAIILVVLFGVLHGLFVLPAFLSLLPEWLTSNRCCRRSQLSEDVSDNSARSPKKSD</sequence>
<comment type="subcellular location">
    <subcellularLocation>
        <location evidence="1">Cell membrane</location>
        <topology evidence="1">Multi-pass membrane protein</topology>
    </subcellularLocation>
</comment>
<dbReference type="OrthoDB" id="6510177at2759"/>
<feature type="transmembrane region" description="Helical" evidence="9">
    <location>
        <begin position="411"/>
        <end position="432"/>
    </location>
</feature>
<keyword evidence="7" id="KW-0325">Glycoprotein</keyword>
<evidence type="ECO:0000256" key="3">
    <source>
        <dbReference type="ARBA" id="ARBA00022475"/>
    </source>
</evidence>
<proteinExistence type="inferred from homology"/>
<dbReference type="InterPro" id="IPR051697">
    <property type="entry name" value="Patched_domain-protein"/>
</dbReference>